<protein>
    <submittedName>
        <fullName evidence="1">Uncharacterized protein</fullName>
    </submittedName>
</protein>
<organism evidence="1">
    <name type="scientific">Eutreptiella gymnastica</name>
    <dbReference type="NCBI Taxonomy" id="73025"/>
    <lineage>
        <taxon>Eukaryota</taxon>
        <taxon>Discoba</taxon>
        <taxon>Euglenozoa</taxon>
        <taxon>Euglenida</taxon>
        <taxon>Spirocuta</taxon>
        <taxon>Euglenophyceae</taxon>
        <taxon>Eutreptiales</taxon>
        <taxon>Eutreptiaceae</taxon>
        <taxon>Eutreptiella</taxon>
    </lineage>
</organism>
<evidence type="ECO:0000313" key="1">
    <source>
        <dbReference type="EMBL" id="CAE0815112.1"/>
    </source>
</evidence>
<dbReference type="EMBL" id="HBJA01074899">
    <property type="protein sequence ID" value="CAE0815112.1"/>
    <property type="molecule type" value="Transcribed_RNA"/>
</dbReference>
<gene>
    <name evidence="1" type="ORF">EGYM00163_LOCUS26269</name>
</gene>
<proteinExistence type="predicted"/>
<sequence length="493" mass="54750">MDRRLLPGAIRPVTVVGLGYDDACVMADWRACIEERVSWSSSFCVPTLCQVAHPDLGSVKAVEPPVLPAVSMAANPAGLPHPCWHIAVQGPKWESLASMRREFFEIVRKASSKPITLQDISYVEPKTFRLTDSKQGWEAIDEWVVPVVAAWAQKHDHWAVVWLNMQLPKNCVHQDSTGYNVLLEGSMPLLLSAPHGGRLKPDALPDRKYPEDGHLFRCCTPVVCLSDLNTDVLALEIHNQLSSRGNGWLPWIVLTRMHRSRVDLNRDLDFCQDNHREPCGRRGCRPDHCHCVCCRSSFPALAVYHGFHALLADARTLMARQYNSGLYIDVHGLGSGYSICQLGFGMPGAALRSRTCQQDADQCSMAAAAKHIDIASGKTAFGALLDKEGLPCTPSPRYPCPGKPPCPDQGRYMEGGFCVRRYGSRHDDAVDGVQLELPPPLRKPEKIFDVAKCISEAISKWLQLRHQEFLGSWCEYAMTGPSGAKLNFADRFQ</sequence>
<reference evidence="1" key="1">
    <citation type="submission" date="2021-01" db="EMBL/GenBank/DDBJ databases">
        <authorList>
            <person name="Corre E."/>
            <person name="Pelletier E."/>
            <person name="Niang G."/>
            <person name="Scheremetjew M."/>
            <person name="Finn R."/>
            <person name="Kale V."/>
            <person name="Holt S."/>
            <person name="Cochrane G."/>
            <person name="Meng A."/>
            <person name="Brown T."/>
            <person name="Cohen L."/>
        </authorList>
    </citation>
    <scope>NUCLEOTIDE SEQUENCE</scope>
    <source>
        <strain evidence="1">CCMP1594</strain>
    </source>
</reference>
<dbReference type="SUPFAM" id="SSF53187">
    <property type="entry name" value="Zn-dependent exopeptidases"/>
    <property type="match status" value="1"/>
</dbReference>
<dbReference type="AlphaFoldDB" id="A0A7S4D3J2"/>
<name>A0A7S4D3J2_9EUGL</name>
<accession>A0A7S4D3J2</accession>
<dbReference type="Gene3D" id="3.40.630.40">
    <property type="entry name" value="Zn-dependent exopeptidases"/>
    <property type="match status" value="1"/>
</dbReference>